<dbReference type="Proteomes" id="UP000663829">
    <property type="component" value="Unassembled WGS sequence"/>
</dbReference>
<dbReference type="InterPro" id="IPR051859">
    <property type="entry name" value="DCAF"/>
</dbReference>
<dbReference type="InterPro" id="IPR020472">
    <property type="entry name" value="WD40_PAC1"/>
</dbReference>
<feature type="compositionally biased region" description="Acidic residues" evidence="4">
    <location>
        <begin position="434"/>
        <end position="452"/>
    </location>
</feature>
<dbReference type="PROSITE" id="PS50294">
    <property type="entry name" value="WD_REPEATS_REGION"/>
    <property type="match status" value="2"/>
</dbReference>
<feature type="region of interest" description="Disordered" evidence="4">
    <location>
        <begin position="433"/>
        <end position="452"/>
    </location>
</feature>
<evidence type="ECO:0000256" key="3">
    <source>
        <dbReference type="PROSITE-ProRule" id="PRU00221"/>
    </source>
</evidence>
<reference evidence="5" key="1">
    <citation type="submission" date="2021-02" db="EMBL/GenBank/DDBJ databases">
        <authorList>
            <person name="Nowell W R."/>
        </authorList>
    </citation>
    <scope>NUCLEOTIDE SEQUENCE</scope>
</reference>
<protein>
    <submittedName>
        <fullName evidence="5">Uncharacterized protein</fullName>
    </submittedName>
</protein>
<evidence type="ECO:0000313" key="5">
    <source>
        <dbReference type="EMBL" id="CAF1106188.1"/>
    </source>
</evidence>
<keyword evidence="1 3" id="KW-0853">WD repeat</keyword>
<feature type="repeat" description="WD" evidence="3">
    <location>
        <begin position="218"/>
        <end position="251"/>
    </location>
</feature>
<dbReference type="InterPro" id="IPR001680">
    <property type="entry name" value="WD40_rpt"/>
</dbReference>
<evidence type="ECO:0000256" key="1">
    <source>
        <dbReference type="ARBA" id="ARBA00022574"/>
    </source>
</evidence>
<dbReference type="Pfam" id="PF00400">
    <property type="entry name" value="WD40"/>
    <property type="match status" value="4"/>
</dbReference>
<sequence length="452" mass="51441">MLSSHSDRAAIQQAALEEDDSSQSLANNEAICDLYSTYRSPPMCFHHSNYSDTLKKNIVSVLQQRQNGLVNLNRCSNTRFELCDSHTFCGQFTDDGAKFVNACQDHCIRLYNTCDSKTFTKMKEVEVNDVGWSIIDTAFSPLGDYVAYSCWTPYIYLVKLNDDTEHYPLIRPLKLDLMGYSHFCLFSLQFSKDSSEIVGGGKDACVYVYDLEKQKRTLRAHDADVNAVRFADASSTILFSGSDDGLISIWDRRALKESSPKPVGNFAGHSHGITFIDSRGDTRYMISNSKDQSIKLWDMRRFANNEATEFSTGQKYIIAGSADGCVYIYDILTGKVECRLKVNDDRRYRGRDENIIRDVAWHPYENYIVSTSWSNSRAHIRWSHSNDHDTSDSETLSRDVRLVSVQSESRSSMGRSSISAIRDYLLRAISFGAYDDEEEDDDEEFEEDAEQE</sequence>
<dbReference type="PRINTS" id="PR00320">
    <property type="entry name" value="GPROTEINBRPT"/>
</dbReference>
<keyword evidence="2" id="KW-0677">Repeat</keyword>
<dbReference type="AlphaFoldDB" id="A0A814PGL0"/>
<name>A0A814PGL0_9BILA</name>
<dbReference type="InterPro" id="IPR036322">
    <property type="entry name" value="WD40_repeat_dom_sf"/>
</dbReference>
<accession>A0A814PGL0</accession>
<dbReference type="GO" id="GO:0080008">
    <property type="term" value="C:Cul4-RING E3 ubiquitin ligase complex"/>
    <property type="evidence" value="ECO:0007669"/>
    <property type="project" value="TreeGrafter"/>
</dbReference>
<dbReference type="EMBL" id="CAJNOQ010005644">
    <property type="protein sequence ID" value="CAF1106188.1"/>
    <property type="molecule type" value="Genomic_DNA"/>
</dbReference>
<dbReference type="PANTHER" id="PTHR19847">
    <property type="entry name" value="DDB1- AND CUL4-ASSOCIATED FACTOR 11"/>
    <property type="match status" value="1"/>
</dbReference>
<dbReference type="GO" id="GO:0043161">
    <property type="term" value="P:proteasome-mediated ubiquitin-dependent protein catabolic process"/>
    <property type="evidence" value="ECO:0007669"/>
    <property type="project" value="TreeGrafter"/>
</dbReference>
<keyword evidence="7" id="KW-1185">Reference proteome</keyword>
<dbReference type="PANTHER" id="PTHR19847:SF7">
    <property type="entry name" value="DDB1- AND CUL4-ASSOCIATED FACTOR 11"/>
    <property type="match status" value="1"/>
</dbReference>
<dbReference type="PROSITE" id="PS50082">
    <property type="entry name" value="WD_REPEATS_2"/>
    <property type="match status" value="2"/>
</dbReference>
<evidence type="ECO:0000313" key="7">
    <source>
        <dbReference type="Proteomes" id="UP000663829"/>
    </source>
</evidence>
<proteinExistence type="predicted"/>
<dbReference type="Gene3D" id="2.130.10.10">
    <property type="entry name" value="YVTN repeat-like/Quinoprotein amine dehydrogenase"/>
    <property type="match status" value="2"/>
</dbReference>
<evidence type="ECO:0000256" key="4">
    <source>
        <dbReference type="SAM" id="MobiDB-lite"/>
    </source>
</evidence>
<dbReference type="SUPFAM" id="SSF50978">
    <property type="entry name" value="WD40 repeat-like"/>
    <property type="match status" value="1"/>
</dbReference>
<dbReference type="Proteomes" id="UP000681722">
    <property type="component" value="Unassembled WGS sequence"/>
</dbReference>
<organism evidence="5 7">
    <name type="scientific">Didymodactylos carnosus</name>
    <dbReference type="NCBI Taxonomy" id="1234261"/>
    <lineage>
        <taxon>Eukaryota</taxon>
        <taxon>Metazoa</taxon>
        <taxon>Spiralia</taxon>
        <taxon>Gnathifera</taxon>
        <taxon>Rotifera</taxon>
        <taxon>Eurotatoria</taxon>
        <taxon>Bdelloidea</taxon>
        <taxon>Philodinida</taxon>
        <taxon>Philodinidae</taxon>
        <taxon>Didymodactylos</taxon>
    </lineage>
</organism>
<dbReference type="SMART" id="SM00320">
    <property type="entry name" value="WD40"/>
    <property type="match status" value="5"/>
</dbReference>
<evidence type="ECO:0000313" key="6">
    <source>
        <dbReference type="EMBL" id="CAF3870872.1"/>
    </source>
</evidence>
<evidence type="ECO:0000256" key="2">
    <source>
        <dbReference type="ARBA" id="ARBA00022737"/>
    </source>
</evidence>
<dbReference type="EMBL" id="CAJOBC010005644">
    <property type="protein sequence ID" value="CAF3870872.1"/>
    <property type="molecule type" value="Genomic_DNA"/>
</dbReference>
<comment type="caution">
    <text evidence="5">The sequence shown here is derived from an EMBL/GenBank/DDBJ whole genome shotgun (WGS) entry which is preliminary data.</text>
</comment>
<feature type="repeat" description="WD" evidence="3">
    <location>
        <begin position="266"/>
        <end position="300"/>
    </location>
</feature>
<gene>
    <name evidence="5" type="ORF">GPM918_LOCUS19001</name>
    <name evidence="6" type="ORF">SRO942_LOCUS18998</name>
</gene>
<dbReference type="InterPro" id="IPR015943">
    <property type="entry name" value="WD40/YVTN_repeat-like_dom_sf"/>
</dbReference>
<dbReference type="OrthoDB" id="63070at2759"/>